<feature type="domain" description="Glutamine amidotransferase type-2" evidence="3">
    <location>
        <begin position="9"/>
        <end position="303"/>
    </location>
</feature>
<reference evidence="4" key="1">
    <citation type="submission" date="2023-06" db="EMBL/GenBank/DDBJ databases">
        <title>Cytophagales bacterium Strain LB-30, isolated from soil.</title>
        <authorList>
            <person name="Liu B."/>
        </authorList>
    </citation>
    <scope>NUCLEOTIDE SEQUENCE</scope>
    <source>
        <strain evidence="4">LB-30</strain>
    </source>
</reference>
<dbReference type="InterPro" id="IPR017932">
    <property type="entry name" value="GATase_2_dom"/>
</dbReference>
<proteinExistence type="predicted"/>
<dbReference type="Proteomes" id="UP001168552">
    <property type="component" value="Unassembled WGS sequence"/>
</dbReference>
<comment type="caution">
    <text evidence="4">The sequence shown here is derived from an EMBL/GenBank/DDBJ whole genome shotgun (WGS) entry which is preliminary data.</text>
</comment>
<dbReference type="RefSeq" id="WP_320005541.1">
    <property type="nucleotide sequence ID" value="NZ_JAUHJS010000010.1"/>
</dbReference>
<evidence type="ECO:0000259" key="3">
    <source>
        <dbReference type="PROSITE" id="PS51278"/>
    </source>
</evidence>
<dbReference type="PANTHER" id="PTHR11907">
    <property type="entry name" value="AMIDOPHOSPHORIBOSYLTRANSFERASE"/>
    <property type="match status" value="1"/>
</dbReference>
<organism evidence="4 5">
    <name type="scientific">Shiella aurantiaca</name>
    <dbReference type="NCBI Taxonomy" id="3058365"/>
    <lineage>
        <taxon>Bacteria</taxon>
        <taxon>Pseudomonadati</taxon>
        <taxon>Bacteroidota</taxon>
        <taxon>Cytophagia</taxon>
        <taxon>Cytophagales</taxon>
        <taxon>Shiellaceae</taxon>
        <taxon>Shiella</taxon>
    </lineage>
</organism>
<sequence>MSDSIKHECGIALLRLRKPLQYYIDKYGTPTYAISKMYLLMEKQHNRGQDGAGIANIKIDVNPGSRYISRYRSVSSRAIPKIFQKIGKKYKKSLKEGGKANYKNAQWLKEQVAFSGELWLGHLRYGTHGVNSIETCHPFLRQNNWRSRNLVMAGNFNMTNVDQLFDVLVQLGQHPKEKADTVTVMEKIGHFLDEENQRIFDKYKDQYSNQEITHIIEEELDIQRILRRSCKDFDGGYAMAGLIGSGAAFVARDPSGIRPAYYYADDEIVVVASEKPAIKTAFNIDYNQIREIEPGHALIIKKNGEYGQYQFIEPLTKTPCSFERIYFSRGSDQDIYHERKKLGRLLIPQILKTLNSDLKNTVFSYIPNTAETAFLGMVEGLEDFLSNQRKDIILDGKPHVDSLEEILNFRPRVEKLVIKDAKLRTFITDDDHRDEMVAHVYDTTYEVINKKTDTLVVIDDSIVRGTTLEKSILKMLDRLEPKKIVIVSSAPQIRYPDCYGIDMSRLKDFVAFRAAIVLIKERGMEELLDEVYEACKHAVETGEAVNHVQKIYAPFTDEEISQKIAQIIRPSDIKAEVEVVYQTVPNLHKACPNHKGDWYFTGNFPTPGGNKVVNKAFMYYMEGKTVRAY</sequence>
<keyword evidence="2" id="KW-0315">Glutamine amidotransferase</keyword>
<evidence type="ECO:0000256" key="2">
    <source>
        <dbReference type="ARBA" id="ARBA00022962"/>
    </source>
</evidence>
<name>A0ABT8F9E8_9BACT</name>
<dbReference type="InterPro" id="IPR000836">
    <property type="entry name" value="PRTase_dom"/>
</dbReference>
<evidence type="ECO:0000313" key="5">
    <source>
        <dbReference type="Proteomes" id="UP001168552"/>
    </source>
</evidence>
<accession>A0ABT8F9E8</accession>
<dbReference type="InterPro" id="IPR029055">
    <property type="entry name" value="Ntn_hydrolases_N"/>
</dbReference>
<dbReference type="SUPFAM" id="SSF56235">
    <property type="entry name" value="N-terminal nucleophile aminohydrolases (Ntn hydrolases)"/>
    <property type="match status" value="1"/>
</dbReference>
<keyword evidence="5" id="KW-1185">Reference proteome</keyword>
<dbReference type="InterPro" id="IPR029057">
    <property type="entry name" value="PRTase-like"/>
</dbReference>
<evidence type="ECO:0000313" key="4">
    <source>
        <dbReference type="EMBL" id="MDN4167003.1"/>
    </source>
</evidence>
<dbReference type="SUPFAM" id="SSF53271">
    <property type="entry name" value="PRTase-like"/>
    <property type="match status" value="1"/>
</dbReference>
<dbReference type="EMBL" id="JAUHJS010000010">
    <property type="protein sequence ID" value="MDN4167003.1"/>
    <property type="molecule type" value="Genomic_DNA"/>
</dbReference>
<gene>
    <name evidence="4" type="ORF">QWY31_15940</name>
</gene>
<dbReference type="Gene3D" id="3.60.20.10">
    <property type="entry name" value="Glutamine Phosphoribosylpyrophosphate, subunit 1, domain 1"/>
    <property type="match status" value="1"/>
</dbReference>
<keyword evidence="1" id="KW-0808">Transferase</keyword>
<protein>
    <submittedName>
        <fullName evidence="4">Amidophosphoribosyltransferase</fullName>
    </submittedName>
</protein>
<evidence type="ECO:0000256" key="1">
    <source>
        <dbReference type="ARBA" id="ARBA00022679"/>
    </source>
</evidence>
<dbReference type="CDD" id="cd06223">
    <property type="entry name" value="PRTases_typeI"/>
    <property type="match status" value="1"/>
</dbReference>
<dbReference type="PROSITE" id="PS51278">
    <property type="entry name" value="GATASE_TYPE_2"/>
    <property type="match status" value="1"/>
</dbReference>